<feature type="domain" description="Sialate O-acetylesterase" evidence="3">
    <location>
        <begin position="338"/>
        <end position="503"/>
    </location>
</feature>
<dbReference type="InterPro" id="IPR036514">
    <property type="entry name" value="SGNH_hydro_sf"/>
</dbReference>
<dbReference type="PANTHER" id="PTHR31988:SF19">
    <property type="entry name" value="9-O-ACETYL-N-ACETYLNEURAMINIC ACID DEACETYLASE-RELATED"/>
    <property type="match status" value="1"/>
</dbReference>
<dbReference type="GO" id="GO:0016787">
    <property type="term" value="F:hydrolase activity"/>
    <property type="evidence" value="ECO:0007669"/>
    <property type="project" value="UniProtKB-KW"/>
</dbReference>
<keyword evidence="5" id="KW-1185">Reference proteome</keyword>
<dbReference type="SUPFAM" id="SSF49785">
    <property type="entry name" value="Galactose-binding domain-like"/>
    <property type="match status" value="1"/>
</dbReference>
<evidence type="ECO:0008006" key="6">
    <source>
        <dbReference type="Google" id="ProtNLM"/>
    </source>
</evidence>
<dbReference type="PANTHER" id="PTHR31988">
    <property type="entry name" value="ESTERASE, PUTATIVE (DUF303)-RELATED"/>
    <property type="match status" value="1"/>
</dbReference>
<accession>A0AAE8XEG2</accession>
<dbReference type="Proteomes" id="UP000828212">
    <property type="component" value="Segment"/>
</dbReference>
<dbReference type="SUPFAM" id="SSF52266">
    <property type="entry name" value="SGNH hydrolase"/>
    <property type="match status" value="1"/>
</dbReference>
<keyword evidence="1" id="KW-0378">Hydrolase</keyword>
<evidence type="ECO:0000256" key="1">
    <source>
        <dbReference type="ARBA" id="ARBA00022801"/>
    </source>
</evidence>
<dbReference type="EMBL" id="MZ773648">
    <property type="protein sequence ID" value="UAT28879.1"/>
    <property type="molecule type" value="Genomic_DNA"/>
</dbReference>
<dbReference type="Gene3D" id="3.40.50.1110">
    <property type="entry name" value="SGNH hydrolase"/>
    <property type="match status" value="1"/>
</dbReference>
<organism evidence="4 5">
    <name type="scientific">Dinoroseobacter phage vB_DshP-R7L</name>
    <dbReference type="NCBI Taxonomy" id="2873349"/>
    <lineage>
        <taxon>Viruses</taxon>
        <taxon>Duplodnaviria</taxon>
        <taxon>Heunggongvirae</taxon>
        <taxon>Uroviricota</taxon>
        <taxon>Caudoviricetes</taxon>
        <taxon>Schitoviridae</taxon>
        <taxon>Rhodovirinae</taxon>
        <taxon>Gonggongvirus</taxon>
        <taxon>Gonggongvirus R7l</taxon>
    </lineage>
</organism>
<dbReference type="SUPFAM" id="SSF49899">
    <property type="entry name" value="Concanavalin A-like lectins/glucanases"/>
    <property type="match status" value="1"/>
</dbReference>
<dbReference type="Pfam" id="PF00754">
    <property type="entry name" value="F5_F8_type_C"/>
    <property type="match status" value="1"/>
</dbReference>
<dbReference type="Gene3D" id="2.60.120.260">
    <property type="entry name" value="Galactose-binding domain-like"/>
    <property type="match status" value="1"/>
</dbReference>
<feature type="domain" description="F5/8 type C" evidence="2">
    <location>
        <begin position="69"/>
        <end position="165"/>
    </location>
</feature>
<evidence type="ECO:0000313" key="4">
    <source>
        <dbReference type="EMBL" id="UAT28879.1"/>
    </source>
</evidence>
<name>A0AAE8XEG2_9CAUD</name>
<sequence>MWPIISGTIASSFPAAGTPPVSAFNTPHRYWRLKFQDGDSASYCSLAEVQFRAVASGPSIATGGTAFGSTDRGGSWVKSNAFDGDNNTFFSSTVSYPEVYLGYDFGTDVTVNEVMIRARPTFQEHTPTLWVLEASHDNILFAVQSMGAVTVDWTAAQEVVWNLENNTFDSLHQRVGFIFSDATHEFVGNQFYSRVPISLDGATLRASIAGKNWQGVVAKVTSTGRVISHEHTFTLSPGNGTNDTVTFTPPIVLKPNENFLIGVRDTVDAATRLNNITAGDSFGFVEKVGDGQKFIADELPPVGSVNDATEANGFFIHPKGTFTREDNSVPDMTGKTLVIMIAGQSNAIGRGTDLLSIDTTPVTNIKMINSLSSIVDATEPVSHNGNENGSQGGYGFAVAREAMTRYSPDQVVLVGCGEGSTGFVDGNWSASRGATYDEMKARWNAAIAEIKSTYGTDVEIMVIWTQGEDECQNYDTLFDDADDVGRHRTMVQHLFHTMREEWDDLSHDTIFITTPFPATATLQAFSSYTNVQNDIAAVRDTMGRCEHADISGVTQTFQDTVHWDMATCRQMPTPILDAYEAAHWNHRFPDTTAMISIPDPSRVSVPISLDARGLADDAVLYNHGIYKEFDNKRVKIKNGAMSFDGDAELRWRDNGKPIIGANDFVLKIGFSAVSISTLQALFSDYNTSGNKRSWLLRLSSSALQFYGSTSGTSATLLLTKTGLLSNTHYDVEIRRVGTAMELFVNGVSEDTYTGAFTFYDTGLTESVFLGEYNNNYELEGDITYASLEFI</sequence>
<evidence type="ECO:0000259" key="3">
    <source>
        <dbReference type="Pfam" id="PF03629"/>
    </source>
</evidence>
<evidence type="ECO:0000259" key="2">
    <source>
        <dbReference type="Pfam" id="PF00754"/>
    </source>
</evidence>
<dbReference type="InterPro" id="IPR013320">
    <property type="entry name" value="ConA-like_dom_sf"/>
</dbReference>
<evidence type="ECO:0000313" key="5">
    <source>
        <dbReference type="Proteomes" id="UP000828212"/>
    </source>
</evidence>
<dbReference type="InterPro" id="IPR008979">
    <property type="entry name" value="Galactose-bd-like_sf"/>
</dbReference>
<proteinExistence type="predicted"/>
<dbReference type="InterPro" id="IPR000421">
    <property type="entry name" value="FA58C"/>
</dbReference>
<dbReference type="InterPro" id="IPR052940">
    <property type="entry name" value="Carb_Esterase_6"/>
</dbReference>
<dbReference type="Pfam" id="PF03629">
    <property type="entry name" value="SASA"/>
    <property type="match status" value="1"/>
</dbReference>
<reference evidence="4" key="1">
    <citation type="submission" date="2021-08" db="EMBL/GenBank/DDBJ databases">
        <authorList>
            <person name="Lu L."/>
            <person name="Huang X."/>
            <person name="Zhang R."/>
            <person name="Jiao N."/>
        </authorList>
    </citation>
    <scope>NUCLEOTIDE SEQUENCE</scope>
</reference>
<protein>
    <recommendedName>
        <fullName evidence="6">Sialate O-acetylesterase domain-containing protein</fullName>
    </recommendedName>
</protein>
<dbReference type="InterPro" id="IPR005181">
    <property type="entry name" value="SASA"/>
</dbReference>
<gene>
    <name evidence="4" type="ORF">R7L_gp40</name>
</gene>